<name>A0A7L1WSP9_9PASS</name>
<comment type="caution">
    <text evidence="1">The sequence shown here is derived from an EMBL/GenBank/DDBJ whole genome shotgun (WGS) entry which is preliminary data.</text>
</comment>
<feature type="non-terminal residue" evidence="1">
    <location>
        <position position="1"/>
    </location>
</feature>
<evidence type="ECO:0000313" key="1">
    <source>
        <dbReference type="EMBL" id="NXO99833.1"/>
    </source>
</evidence>
<accession>A0A7L1WSP9</accession>
<dbReference type="Pfam" id="PF03708">
    <property type="entry name" value="Avian_gp85"/>
    <property type="match status" value="1"/>
</dbReference>
<reference evidence="1 2" key="1">
    <citation type="submission" date="2019-09" db="EMBL/GenBank/DDBJ databases">
        <title>Bird 10,000 Genomes (B10K) Project - Family phase.</title>
        <authorList>
            <person name="Zhang G."/>
        </authorList>
    </citation>
    <scope>NUCLEOTIDE SEQUENCE [LARGE SCALE GENOMIC DNA]</scope>
    <source>
        <strain evidence="1">B10K-DU-002-20</strain>
        <tissue evidence="1">Muscle</tissue>
    </source>
</reference>
<organism evidence="1 2">
    <name type="scientific">Certhia brachydactyla</name>
    <name type="common">short-toed tree-creeper</name>
    <dbReference type="NCBI Taxonomy" id="73330"/>
    <lineage>
        <taxon>Eukaryota</taxon>
        <taxon>Metazoa</taxon>
        <taxon>Chordata</taxon>
        <taxon>Craniata</taxon>
        <taxon>Vertebrata</taxon>
        <taxon>Euteleostomi</taxon>
        <taxon>Archelosauria</taxon>
        <taxon>Archosauria</taxon>
        <taxon>Dinosauria</taxon>
        <taxon>Saurischia</taxon>
        <taxon>Theropoda</taxon>
        <taxon>Coelurosauria</taxon>
        <taxon>Aves</taxon>
        <taxon>Neognathae</taxon>
        <taxon>Neoaves</taxon>
        <taxon>Telluraves</taxon>
        <taxon>Australaves</taxon>
        <taxon>Passeriformes</taxon>
        <taxon>Certhiidae</taxon>
        <taxon>Certhiinae</taxon>
        <taxon>Certhia</taxon>
    </lineage>
</organism>
<protein>
    <submittedName>
        <fullName evidence="1">ERB1 protein</fullName>
    </submittedName>
</protein>
<dbReference type="Gene3D" id="1.10.287.210">
    <property type="match status" value="1"/>
</dbReference>
<dbReference type="Proteomes" id="UP000536092">
    <property type="component" value="Unassembled WGS sequence"/>
</dbReference>
<dbReference type="SUPFAM" id="SSF58069">
    <property type="entry name" value="Virus ectodomain"/>
    <property type="match status" value="1"/>
</dbReference>
<gene>
    <name evidence="1" type="primary">Ervpablb1</name>
    <name evidence="1" type="ORF">CERBRA_R15976</name>
</gene>
<evidence type="ECO:0000313" key="2">
    <source>
        <dbReference type="Proteomes" id="UP000536092"/>
    </source>
</evidence>
<dbReference type="InterPro" id="IPR005166">
    <property type="entry name" value="RSV_p95_env"/>
</dbReference>
<keyword evidence="2" id="KW-1185">Reference proteome</keyword>
<proteinExistence type="predicted"/>
<dbReference type="EMBL" id="VXBV01007020">
    <property type="protein sequence ID" value="NXO99833.1"/>
    <property type="molecule type" value="Genomic_DNA"/>
</dbReference>
<dbReference type="AlphaFoldDB" id="A0A7L1WSP9"/>
<feature type="non-terminal residue" evidence="1">
    <location>
        <position position="248"/>
    </location>
</feature>
<dbReference type="Pfam" id="PF00429">
    <property type="entry name" value="TLV_coat"/>
    <property type="match status" value="1"/>
</dbReference>
<dbReference type="InterPro" id="IPR018154">
    <property type="entry name" value="TLV/ENV_coat_polyprotein"/>
</dbReference>
<dbReference type="OrthoDB" id="9838443at2759"/>
<dbReference type="PANTHER" id="PTHR10424:SF8">
    <property type="entry name" value="ENDOGENOUS RETROVIRUS GROUP PABLB MEMBER 1 ENV POLYPROTEIN"/>
    <property type="match status" value="1"/>
</dbReference>
<dbReference type="PANTHER" id="PTHR10424">
    <property type="entry name" value="VIRAL ENVELOPE PROTEIN"/>
    <property type="match status" value="1"/>
</dbReference>
<sequence length="248" mass="27045">SSYQQGYGYRRPGNYCGTNTTANQGLGAYGAETRGGRTIWNNATVKALPPGVFLICGDRAWQGVPARVIGGPCYLGKLTLMSPGQEFIGKLTQRYKRSLSKLSPDCDDNVQLWRLAARFGASLIPSLGTAHALASINKLAYWAVRQSNVTTQVLTQLAGDVDSSRRAVLQNRAAIDFLLLAQGHGCNAFEGMCCFNMSDHSKSIKKQLQWLADHAKKIQVVTSPFDTWLTSIFGSISPWLSNLIKEGI</sequence>